<protein>
    <submittedName>
        <fullName evidence="2">Uncharacterized protein</fullName>
    </submittedName>
</protein>
<proteinExistence type="predicted"/>
<evidence type="ECO:0000313" key="2">
    <source>
        <dbReference type="EMBL" id="KAL3320546.1"/>
    </source>
</evidence>
<evidence type="ECO:0000256" key="1">
    <source>
        <dbReference type="SAM" id="Coils"/>
    </source>
</evidence>
<dbReference type="Proteomes" id="UP001626550">
    <property type="component" value="Unassembled WGS sequence"/>
</dbReference>
<evidence type="ECO:0000313" key="3">
    <source>
        <dbReference type="Proteomes" id="UP001626550"/>
    </source>
</evidence>
<organism evidence="2 3">
    <name type="scientific">Cichlidogyrus casuarinus</name>
    <dbReference type="NCBI Taxonomy" id="1844966"/>
    <lineage>
        <taxon>Eukaryota</taxon>
        <taxon>Metazoa</taxon>
        <taxon>Spiralia</taxon>
        <taxon>Lophotrochozoa</taxon>
        <taxon>Platyhelminthes</taxon>
        <taxon>Monogenea</taxon>
        <taxon>Monopisthocotylea</taxon>
        <taxon>Dactylogyridea</taxon>
        <taxon>Ancyrocephalidae</taxon>
        <taxon>Cichlidogyrus</taxon>
    </lineage>
</organism>
<comment type="caution">
    <text evidence="2">The sequence shown here is derived from an EMBL/GenBank/DDBJ whole genome shotgun (WGS) entry which is preliminary data.</text>
</comment>
<dbReference type="AlphaFoldDB" id="A0ABD2QP66"/>
<sequence>MEMITVVDHFVEIHLCIREVISQILTNVAEEHGNKLFDEASSIKTRYEEVASIIANEKSDWTHAHKQIADFLTWLGKELKYEPPRTLIDKIESWEGKKDQIKGLRNDLEESLQVFLELLSEEESRKNENLALLIPVMMYLLKLVQFIGRVQEETERKMKEANLNEQKEHEHSLELLQDSTSITDYKIAIAHLVPIFERVWFPMREKSEEYYVAGEMGEIETVYCMIYNALLTEKLSLTQQLALINKLTWVLNRYGKNWESTDEYRYSIDAMQEELEDQDLVMLTNNYINGCEYLYAIFKEERKLRKNLEDPKVLGIIHAALSLLALYVDALIEIRETEQDLEYEMLTPLEDSQTNSIPLDDYKIRGILRRLSNISISDLDSKTLDKRVKFGACIELTEG</sequence>
<gene>
    <name evidence="2" type="ORF">Ciccas_000778</name>
</gene>
<keyword evidence="3" id="KW-1185">Reference proteome</keyword>
<reference evidence="2 3" key="1">
    <citation type="submission" date="2024-11" db="EMBL/GenBank/DDBJ databases">
        <title>Adaptive evolution of stress response genes in parasites aligns with host niche diversity.</title>
        <authorList>
            <person name="Hahn C."/>
            <person name="Resl P."/>
        </authorList>
    </citation>
    <scope>NUCLEOTIDE SEQUENCE [LARGE SCALE GENOMIC DNA]</scope>
    <source>
        <strain evidence="2">EGGRZ-B1_66</strain>
        <tissue evidence="2">Body</tissue>
    </source>
</reference>
<dbReference type="EMBL" id="JBJKFK010000045">
    <property type="protein sequence ID" value="KAL3320546.1"/>
    <property type="molecule type" value="Genomic_DNA"/>
</dbReference>
<accession>A0ABD2QP66</accession>
<feature type="coiled-coil region" evidence="1">
    <location>
        <begin position="91"/>
        <end position="125"/>
    </location>
</feature>
<keyword evidence="1" id="KW-0175">Coiled coil</keyword>
<name>A0ABD2QP66_9PLAT</name>